<keyword evidence="1 8" id="KW-0444">Lipid biosynthesis</keyword>
<comment type="similarity">
    <text evidence="8">Belongs to the P-Pant transferase superfamily. AcpS family.</text>
</comment>
<evidence type="ECO:0000256" key="5">
    <source>
        <dbReference type="ARBA" id="ARBA00022842"/>
    </source>
</evidence>
<dbReference type="InterPro" id="IPR004568">
    <property type="entry name" value="Ppantetheine-prot_Trfase_dom"/>
</dbReference>
<comment type="caution">
    <text evidence="10">The sequence shown here is derived from an EMBL/GenBank/DDBJ whole genome shotgun (WGS) entry which is preliminary data.</text>
</comment>
<dbReference type="NCBIfam" id="TIGR00516">
    <property type="entry name" value="acpS"/>
    <property type="match status" value="1"/>
</dbReference>
<dbReference type="NCBIfam" id="TIGR00556">
    <property type="entry name" value="pantethn_trn"/>
    <property type="match status" value="1"/>
</dbReference>
<accession>A0ABS3AUK3</accession>
<dbReference type="SUPFAM" id="SSF56214">
    <property type="entry name" value="4'-phosphopantetheinyl transferase"/>
    <property type="match status" value="1"/>
</dbReference>
<dbReference type="GO" id="GO:0008897">
    <property type="term" value="F:holo-[acyl-carrier-protein] synthase activity"/>
    <property type="evidence" value="ECO:0007669"/>
    <property type="project" value="UniProtKB-EC"/>
</dbReference>
<name>A0ABS3AUK3_9BACT</name>
<keyword evidence="6 8" id="KW-0443">Lipid metabolism</keyword>
<evidence type="ECO:0000256" key="6">
    <source>
        <dbReference type="ARBA" id="ARBA00023098"/>
    </source>
</evidence>
<feature type="domain" description="4'-phosphopantetheinyl transferase" evidence="9">
    <location>
        <begin position="4"/>
        <end position="117"/>
    </location>
</feature>
<evidence type="ECO:0000256" key="4">
    <source>
        <dbReference type="ARBA" id="ARBA00022832"/>
    </source>
</evidence>
<dbReference type="InterPro" id="IPR008278">
    <property type="entry name" value="4-PPantetheinyl_Trfase_dom"/>
</dbReference>
<comment type="cofactor">
    <cofactor evidence="8">
        <name>Mg(2+)</name>
        <dbReference type="ChEBI" id="CHEBI:18420"/>
    </cofactor>
</comment>
<proteinExistence type="inferred from homology"/>
<organism evidence="10 11">
    <name type="scientific">Simkania negevensis</name>
    <dbReference type="NCBI Taxonomy" id="83561"/>
    <lineage>
        <taxon>Bacteria</taxon>
        <taxon>Pseudomonadati</taxon>
        <taxon>Chlamydiota</taxon>
        <taxon>Chlamydiia</taxon>
        <taxon>Parachlamydiales</taxon>
        <taxon>Simkaniaceae</taxon>
        <taxon>Simkania</taxon>
    </lineage>
</organism>
<evidence type="ECO:0000256" key="1">
    <source>
        <dbReference type="ARBA" id="ARBA00022516"/>
    </source>
</evidence>
<comment type="subcellular location">
    <subcellularLocation>
        <location evidence="8">Cytoplasm</location>
    </subcellularLocation>
</comment>
<sequence length="124" mass="13872">MIYGIGTDIIEVERVRQAIERHRGRFLERLFTEAERRYCEVHADSVVHYAGRFAAKEAIAKALGTGFGKDLGWHDVEIINEKSGKPLAIIKGKREESLAADIVVHLSISHCRSYATATAVITHK</sequence>
<evidence type="ECO:0000256" key="2">
    <source>
        <dbReference type="ARBA" id="ARBA00022679"/>
    </source>
</evidence>
<keyword evidence="8" id="KW-0963">Cytoplasm</keyword>
<feature type="binding site" evidence="8">
    <location>
        <position position="57"/>
    </location>
    <ligand>
        <name>Mg(2+)</name>
        <dbReference type="ChEBI" id="CHEBI:18420"/>
    </ligand>
</feature>
<dbReference type="EC" id="2.7.8.7" evidence="8"/>
<keyword evidence="11" id="KW-1185">Reference proteome</keyword>
<comment type="catalytic activity">
    <reaction evidence="8">
        <text>apo-[ACP] + CoA = holo-[ACP] + adenosine 3',5'-bisphosphate + H(+)</text>
        <dbReference type="Rhea" id="RHEA:12068"/>
        <dbReference type="Rhea" id="RHEA-COMP:9685"/>
        <dbReference type="Rhea" id="RHEA-COMP:9690"/>
        <dbReference type="ChEBI" id="CHEBI:15378"/>
        <dbReference type="ChEBI" id="CHEBI:29999"/>
        <dbReference type="ChEBI" id="CHEBI:57287"/>
        <dbReference type="ChEBI" id="CHEBI:58343"/>
        <dbReference type="ChEBI" id="CHEBI:64479"/>
        <dbReference type="EC" id="2.7.8.7"/>
    </reaction>
</comment>
<evidence type="ECO:0000313" key="11">
    <source>
        <dbReference type="Proteomes" id="UP000722121"/>
    </source>
</evidence>
<feature type="binding site" evidence="8">
    <location>
        <position position="8"/>
    </location>
    <ligand>
        <name>Mg(2+)</name>
        <dbReference type="ChEBI" id="CHEBI:18420"/>
    </ligand>
</feature>
<keyword evidence="2 8" id="KW-0808">Transferase</keyword>
<dbReference type="Proteomes" id="UP000722121">
    <property type="component" value="Unassembled WGS sequence"/>
</dbReference>
<dbReference type="InterPro" id="IPR037143">
    <property type="entry name" value="4-PPantetheinyl_Trfase_dom_sf"/>
</dbReference>
<dbReference type="InterPro" id="IPR002582">
    <property type="entry name" value="ACPS"/>
</dbReference>
<evidence type="ECO:0000256" key="8">
    <source>
        <dbReference type="HAMAP-Rule" id="MF_00101"/>
    </source>
</evidence>
<evidence type="ECO:0000313" key="10">
    <source>
        <dbReference type="EMBL" id="MBN4067298.1"/>
    </source>
</evidence>
<protein>
    <recommendedName>
        <fullName evidence="8">Holo-[acyl-carrier-protein] synthase</fullName>
        <shortName evidence="8">Holo-ACP synthase</shortName>
        <ecNumber evidence="8">2.7.8.7</ecNumber>
    </recommendedName>
    <alternativeName>
        <fullName evidence="8">4'-phosphopantetheinyl transferase AcpS</fullName>
    </alternativeName>
</protein>
<comment type="function">
    <text evidence="8">Transfers the 4'-phosphopantetheine moiety from coenzyme A to a Ser of acyl-carrier-protein.</text>
</comment>
<dbReference type="HAMAP" id="MF_00101">
    <property type="entry name" value="AcpS"/>
    <property type="match status" value="1"/>
</dbReference>
<dbReference type="Gene3D" id="3.90.470.20">
    <property type="entry name" value="4'-phosphopantetheinyl transferase domain"/>
    <property type="match status" value="1"/>
</dbReference>
<keyword evidence="3 8" id="KW-0479">Metal-binding</keyword>
<reference evidence="10 11" key="1">
    <citation type="submission" date="2021-02" db="EMBL/GenBank/DDBJ databases">
        <title>Activity-based single-cell genomes from oceanic crustal fluid captures similar information to metagenomic and metatranscriptomic surveys with orders of magnitude less sampling.</title>
        <authorList>
            <person name="D'Angelo T.S."/>
            <person name="Orcutt B.N."/>
        </authorList>
    </citation>
    <scope>NUCLEOTIDE SEQUENCE [LARGE SCALE GENOMIC DNA]</scope>
    <source>
        <strain evidence="10">AH-315-G07</strain>
    </source>
</reference>
<evidence type="ECO:0000259" key="9">
    <source>
        <dbReference type="Pfam" id="PF01648"/>
    </source>
</evidence>
<keyword evidence="5 8" id="KW-0460">Magnesium</keyword>
<dbReference type="Pfam" id="PF01648">
    <property type="entry name" value="ACPS"/>
    <property type="match status" value="1"/>
</dbReference>
<dbReference type="EMBL" id="JAFITR010000103">
    <property type="protein sequence ID" value="MBN4067298.1"/>
    <property type="molecule type" value="Genomic_DNA"/>
</dbReference>
<keyword evidence="4 8" id="KW-0276">Fatty acid metabolism</keyword>
<evidence type="ECO:0000256" key="7">
    <source>
        <dbReference type="ARBA" id="ARBA00023160"/>
    </source>
</evidence>
<gene>
    <name evidence="8 10" type="primary">acpS</name>
    <name evidence="10" type="ORF">JYU14_04365</name>
</gene>
<keyword evidence="7 8" id="KW-0275">Fatty acid biosynthesis</keyword>
<evidence type="ECO:0000256" key="3">
    <source>
        <dbReference type="ARBA" id="ARBA00022723"/>
    </source>
</evidence>